<keyword evidence="1" id="KW-1133">Transmembrane helix</keyword>
<dbReference type="Proteomes" id="UP001501102">
    <property type="component" value="Unassembled WGS sequence"/>
</dbReference>
<dbReference type="EMBL" id="BAAAXZ010000068">
    <property type="protein sequence ID" value="GAA2922397.1"/>
    <property type="molecule type" value="Genomic_DNA"/>
</dbReference>
<accession>A0ABN3WQU2</accession>
<comment type="caution">
    <text evidence="2">The sequence shown here is derived from an EMBL/GenBank/DDBJ whole genome shotgun (WGS) entry which is preliminary data.</text>
</comment>
<dbReference type="RefSeq" id="WP_344962188.1">
    <property type="nucleotide sequence ID" value="NZ_BAAAXZ010000068.1"/>
</dbReference>
<name>A0ABN3WQU2_STRTU</name>
<evidence type="ECO:0000256" key="1">
    <source>
        <dbReference type="SAM" id="Phobius"/>
    </source>
</evidence>
<evidence type="ECO:0008006" key="4">
    <source>
        <dbReference type="Google" id="ProtNLM"/>
    </source>
</evidence>
<evidence type="ECO:0000313" key="3">
    <source>
        <dbReference type="Proteomes" id="UP001501102"/>
    </source>
</evidence>
<gene>
    <name evidence="2" type="ORF">GCM10020221_18210</name>
</gene>
<keyword evidence="1" id="KW-0472">Membrane</keyword>
<protein>
    <recommendedName>
        <fullName evidence="4">Flp family type IVb pilin</fullName>
    </recommendedName>
</protein>
<proteinExistence type="predicted"/>
<keyword evidence="1" id="KW-0812">Transmembrane</keyword>
<feature type="transmembrane region" description="Helical" evidence="1">
    <location>
        <begin position="16"/>
        <end position="40"/>
    </location>
</feature>
<reference evidence="2 3" key="1">
    <citation type="journal article" date="2019" name="Int. J. Syst. Evol. Microbiol.">
        <title>The Global Catalogue of Microorganisms (GCM) 10K type strain sequencing project: providing services to taxonomists for standard genome sequencing and annotation.</title>
        <authorList>
            <consortium name="The Broad Institute Genomics Platform"/>
            <consortium name="The Broad Institute Genome Sequencing Center for Infectious Disease"/>
            <person name="Wu L."/>
            <person name="Ma J."/>
        </authorList>
    </citation>
    <scope>NUCLEOTIDE SEQUENCE [LARGE SCALE GENOMIC DNA]</scope>
    <source>
        <strain evidence="2 3">JCM 4087</strain>
    </source>
</reference>
<sequence>MAKRFWDDRGQTSVEYLGIIAVVVAIVLVLTTTDFGTVIAKAIMDQIHKIT</sequence>
<organism evidence="2 3">
    <name type="scientific">Streptomyces thioluteus</name>
    <dbReference type="NCBI Taxonomy" id="66431"/>
    <lineage>
        <taxon>Bacteria</taxon>
        <taxon>Bacillati</taxon>
        <taxon>Actinomycetota</taxon>
        <taxon>Actinomycetes</taxon>
        <taxon>Kitasatosporales</taxon>
        <taxon>Streptomycetaceae</taxon>
        <taxon>Streptomyces</taxon>
    </lineage>
</organism>
<keyword evidence="3" id="KW-1185">Reference proteome</keyword>
<evidence type="ECO:0000313" key="2">
    <source>
        <dbReference type="EMBL" id="GAA2922397.1"/>
    </source>
</evidence>